<feature type="non-terminal residue" evidence="2">
    <location>
        <position position="98"/>
    </location>
</feature>
<evidence type="ECO:0000313" key="2">
    <source>
        <dbReference type="EMBL" id="CAH2227416.1"/>
    </source>
</evidence>
<dbReference type="PANTHER" id="PTHR23355">
    <property type="entry name" value="RIBONUCLEASE"/>
    <property type="match status" value="1"/>
</dbReference>
<dbReference type="GO" id="GO:0071031">
    <property type="term" value="P:nuclear mRNA surveillance of mRNA 3'-end processing"/>
    <property type="evidence" value="ECO:0007669"/>
    <property type="project" value="TreeGrafter"/>
</dbReference>
<dbReference type="Pfam" id="PF00773">
    <property type="entry name" value="RNB"/>
    <property type="match status" value="1"/>
</dbReference>
<dbReference type="GO" id="GO:0004519">
    <property type="term" value="F:endonuclease activity"/>
    <property type="evidence" value="ECO:0007669"/>
    <property type="project" value="TreeGrafter"/>
</dbReference>
<dbReference type="GO" id="GO:0000177">
    <property type="term" value="C:cytoplasmic exosome (RNase complex)"/>
    <property type="evidence" value="ECO:0007669"/>
    <property type="project" value="TreeGrafter"/>
</dbReference>
<dbReference type="Proteomes" id="UP000838756">
    <property type="component" value="Unassembled WGS sequence"/>
</dbReference>
<dbReference type="GO" id="GO:0016075">
    <property type="term" value="P:rRNA catabolic process"/>
    <property type="evidence" value="ECO:0007669"/>
    <property type="project" value="TreeGrafter"/>
</dbReference>
<sequence length="98" mass="10925">LLSSNLCSLRGGEERLAFSCMWVIDENANVLSTKFHKSVIKSHAAMTYGEAQMAIDEKSRNDEIASSLRILNALAKKMKQKRLDNGALLLASPEIRFQ</sequence>
<dbReference type="InterPro" id="IPR001900">
    <property type="entry name" value="RNase_II/R"/>
</dbReference>
<comment type="caution">
    <text evidence="2">The sequence shown here is derived from an EMBL/GenBank/DDBJ whole genome shotgun (WGS) entry which is preliminary data.</text>
</comment>
<gene>
    <name evidence="2" type="primary">jg18866</name>
    <name evidence="2" type="ORF">PAEG_LOCUS7931</name>
</gene>
<organism evidence="2 3">
    <name type="scientific">Pararge aegeria aegeria</name>
    <dbReference type="NCBI Taxonomy" id="348720"/>
    <lineage>
        <taxon>Eukaryota</taxon>
        <taxon>Metazoa</taxon>
        <taxon>Ecdysozoa</taxon>
        <taxon>Arthropoda</taxon>
        <taxon>Hexapoda</taxon>
        <taxon>Insecta</taxon>
        <taxon>Pterygota</taxon>
        <taxon>Neoptera</taxon>
        <taxon>Endopterygota</taxon>
        <taxon>Lepidoptera</taxon>
        <taxon>Glossata</taxon>
        <taxon>Ditrysia</taxon>
        <taxon>Papilionoidea</taxon>
        <taxon>Nymphalidae</taxon>
        <taxon>Satyrinae</taxon>
        <taxon>Satyrini</taxon>
        <taxon>Parargina</taxon>
        <taxon>Pararge</taxon>
    </lineage>
</organism>
<dbReference type="GO" id="GO:0003723">
    <property type="term" value="F:RNA binding"/>
    <property type="evidence" value="ECO:0007669"/>
    <property type="project" value="InterPro"/>
</dbReference>
<feature type="non-terminal residue" evidence="2">
    <location>
        <position position="1"/>
    </location>
</feature>
<dbReference type="PANTHER" id="PTHR23355:SF35">
    <property type="entry name" value="EXOSOME COMPLEX EXONUCLEASE RRP44"/>
    <property type="match status" value="1"/>
</dbReference>
<dbReference type="InterPro" id="IPR012340">
    <property type="entry name" value="NA-bd_OB-fold"/>
</dbReference>
<dbReference type="InterPro" id="IPR050180">
    <property type="entry name" value="RNR_Ribonuclease"/>
</dbReference>
<proteinExistence type="predicted"/>
<evidence type="ECO:0000313" key="3">
    <source>
        <dbReference type="Proteomes" id="UP000838756"/>
    </source>
</evidence>
<dbReference type="GO" id="GO:0000175">
    <property type="term" value="F:3'-5'-RNA exonuclease activity"/>
    <property type="evidence" value="ECO:0007669"/>
    <property type="project" value="TreeGrafter"/>
</dbReference>
<dbReference type="SUPFAM" id="SSF50249">
    <property type="entry name" value="Nucleic acid-binding proteins"/>
    <property type="match status" value="1"/>
</dbReference>
<dbReference type="OrthoDB" id="372421at2759"/>
<reference evidence="2" key="1">
    <citation type="submission" date="2022-03" db="EMBL/GenBank/DDBJ databases">
        <authorList>
            <person name="Lindestad O."/>
        </authorList>
    </citation>
    <scope>NUCLEOTIDE SEQUENCE</scope>
</reference>
<name>A0A8S4QXZ4_9NEOP</name>
<accession>A0A8S4QXZ4</accession>
<protein>
    <submittedName>
        <fullName evidence="2">Jg18866 protein</fullName>
    </submittedName>
</protein>
<dbReference type="GO" id="GO:0000176">
    <property type="term" value="C:nuclear exosome (RNase complex)"/>
    <property type="evidence" value="ECO:0007669"/>
    <property type="project" value="TreeGrafter"/>
</dbReference>
<feature type="domain" description="RNB" evidence="1">
    <location>
        <begin position="2"/>
        <end position="97"/>
    </location>
</feature>
<evidence type="ECO:0000259" key="1">
    <source>
        <dbReference type="Pfam" id="PF00773"/>
    </source>
</evidence>
<dbReference type="EMBL" id="CAKXAJ010023112">
    <property type="protein sequence ID" value="CAH2227416.1"/>
    <property type="molecule type" value="Genomic_DNA"/>
</dbReference>
<dbReference type="AlphaFoldDB" id="A0A8S4QXZ4"/>
<keyword evidence="3" id="KW-1185">Reference proteome</keyword>